<organism evidence="14 15">
    <name type="scientific">Kiloniella litopenaei</name>
    <dbReference type="NCBI Taxonomy" id="1549748"/>
    <lineage>
        <taxon>Bacteria</taxon>
        <taxon>Pseudomonadati</taxon>
        <taxon>Pseudomonadota</taxon>
        <taxon>Alphaproteobacteria</taxon>
        <taxon>Rhodospirillales</taxon>
        <taxon>Kiloniellaceae</taxon>
        <taxon>Kiloniella</taxon>
    </lineage>
</organism>
<keyword evidence="5 9" id="KW-0819">tRNA processing</keyword>
<dbReference type="InterPro" id="IPR013785">
    <property type="entry name" value="Aldolase_TIM"/>
</dbReference>
<dbReference type="Proteomes" id="UP000034491">
    <property type="component" value="Unassembled WGS sequence"/>
</dbReference>
<evidence type="ECO:0000256" key="5">
    <source>
        <dbReference type="ARBA" id="ARBA00022694"/>
    </source>
</evidence>
<comment type="catalytic activity">
    <reaction evidence="9">
        <text>5,6-dihydrouridine(20) in tRNA + NAD(+) = uridine(20) in tRNA + NADH + H(+)</text>
        <dbReference type="Rhea" id="RHEA:53340"/>
        <dbReference type="Rhea" id="RHEA-COMP:13533"/>
        <dbReference type="Rhea" id="RHEA-COMP:13534"/>
        <dbReference type="ChEBI" id="CHEBI:15378"/>
        <dbReference type="ChEBI" id="CHEBI:57540"/>
        <dbReference type="ChEBI" id="CHEBI:57945"/>
        <dbReference type="ChEBI" id="CHEBI:65315"/>
        <dbReference type="ChEBI" id="CHEBI:74443"/>
        <dbReference type="EC" id="1.3.1.91"/>
    </reaction>
</comment>
<dbReference type="InterPro" id="IPR004653">
    <property type="entry name" value="DusA"/>
</dbReference>
<keyword evidence="3 9" id="KW-0285">Flavoprotein</keyword>
<evidence type="ECO:0000256" key="8">
    <source>
        <dbReference type="ARBA" id="ARBA00023002"/>
    </source>
</evidence>
<comment type="caution">
    <text evidence="14">The sequence shown here is derived from an EMBL/GenBank/DDBJ whole genome shotgun (WGS) entry which is preliminary data.</text>
</comment>
<evidence type="ECO:0000259" key="13">
    <source>
        <dbReference type="Pfam" id="PF01207"/>
    </source>
</evidence>
<evidence type="ECO:0000256" key="2">
    <source>
        <dbReference type="ARBA" id="ARBA00022555"/>
    </source>
</evidence>
<feature type="site" description="Interacts with tRNA; defines subfamily-specific binding signature" evidence="9">
    <location>
        <position position="180"/>
    </location>
</feature>
<keyword evidence="12" id="KW-0547">Nucleotide-binding</keyword>
<accession>A0A0M2RC70</accession>
<keyword evidence="15" id="KW-1185">Reference proteome</keyword>
<evidence type="ECO:0000256" key="4">
    <source>
        <dbReference type="ARBA" id="ARBA00022643"/>
    </source>
</evidence>
<dbReference type="EC" id="1.3.1.91" evidence="9"/>
<dbReference type="Gene3D" id="1.20.120.1460">
    <property type="match status" value="1"/>
</dbReference>
<evidence type="ECO:0000256" key="1">
    <source>
        <dbReference type="ARBA" id="ARBA00001917"/>
    </source>
</evidence>
<dbReference type="GO" id="GO:0000049">
    <property type="term" value="F:tRNA binding"/>
    <property type="evidence" value="ECO:0007669"/>
    <property type="project" value="UniProtKB-UniRule"/>
</dbReference>
<evidence type="ECO:0000313" key="14">
    <source>
        <dbReference type="EMBL" id="KKJ78034.1"/>
    </source>
</evidence>
<dbReference type="GO" id="GO:0102264">
    <property type="term" value="F:tRNA-dihydrouridine20 synthase activity"/>
    <property type="evidence" value="ECO:0007669"/>
    <property type="project" value="UniProtKB-EC"/>
</dbReference>
<dbReference type="GO" id="GO:0102266">
    <property type="term" value="F:tRNA-dihydrouridine20a synthase activity"/>
    <property type="evidence" value="ECO:0007669"/>
    <property type="project" value="RHEA"/>
</dbReference>
<dbReference type="SUPFAM" id="SSF51395">
    <property type="entry name" value="FMN-linked oxidoreductases"/>
    <property type="match status" value="1"/>
</dbReference>
<feature type="binding site" evidence="9 12">
    <location>
        <position position="68"/>
    </location>
    <ligand>
        <name>FMN</name>
        <dbReference type="ChEBI" id="CHEBI:58210"/>
    </ligand>
</feature>
<keyword evidence="7 9" id="KW-0694">RNA-binding</keyword>
<feature type="site" description="Interacts with tRNA" evidence="9">
    <location>
        <position position="183"/>
    </location>
</feature>
<dbReference type="OrthoDB" id="9783413at2"/>
<feature type="site" description="Interacts with tRNA; defines subfamily-specific binding signature" evidence="9">
    <location>
        <position position="295"/>
    </location>
</feature>
<dbReference type="Gene3D" id="3.20.20.70">
    <property type="entry name" value="Aldolase class I"/>
    <property type="match status" value="1"/>
</dbReference>
<feature type="active site" description="Proton donor" evidence="9 11">
    <location>
        <position position="98"/>
    </location>
</feature>
<dbReference type="PIRSF" id="PIRSF006621">
    <property type="entry name" value="Dus"/>
    <property type="match status" value="1"/>
</dbReference>
<dbReference type="RefSeq" id="WP_046504485.1">
    <property type="nucleotide sequence ID" value="NZ_LANI01000003.1"/>
</dbReference>
<dbReference type="InterPro" id="IPR001269">
    <property type="entry name" value="DUS_fam"/>
</dbReference>
<feature type="binding site" evidence="9 12">
    <location>
        <begin position="230"/>
        <end position="231"/>
    </location>
    <ligand>
        <name>FMN</name>
        <dbReference type="ChEBI" id="CHEBI:58210"/>
    </ligand>
</feature>
<evidence type="ECO:0000256" key="3">
    <source>
        <dbReference type="ARBA" id="ARBA00022630"/>
    </source>
</evidence>
<comment type="catalytic activity">
    <reaction evidence="9">
        <text>5,6-dihydrouridine(20) in tRNA + NADP(+) = uridine(20) in tRNA + NADPH + H(+)</text>
        <dbReference type="Rhea" id="RHEA:53336"/>
        <dbReference type="Rhea" id="RHEA-COMP:13533"/>
        <dbReference type="Rhea" id="RHEA-COMP:13534"/>
        <dbReference type="ChEBI" id="CHEBI:15378"/>
        <dbReference type="ChEBI" id="CHEBI:57783"/>
        <dbReference type="ChEBI" id="CHEBI:58349"/>
        <dbReference type="ChEBI" id="CHEBI:65315"/>
        <dbReference type="ChEBI" id="CHEBI:74443"/>
        <dbReference type="EC" id="1.3.1.91"/>
    </reaction>
</comment>
<feature type="binding site" evidence="9">
    <location>
        <begin position="14"/>
        <end position="16"/>
    </location>
    <ligand>
        <name>FMN</name>
        <dbReference type="ChEBI" id="CHEBI:58210"/>
    </ligand>
</feature>
<comment type="similarity">
    <text evidence="10">Belongs to the dus family.</text>
</comment>
<dbReference type="InterPro" id="IPR018517">
    <property type="entry name" value="tRNA_hU_synthase_CS"/>
</dbReference>
<evidence type="ECO:0000313" key="15">
    <source>
        <dbReference type="Proteomes" id="UP000034491"/>
    </source>
</evidence>
<gene>
    <name evidence="9" type="primary">dusA</name>
    <name evidence="14" type="ORF">WH95_04205</name>
</gene>
<feature type="binding site" evidence="9 12">
    <location>
        <begin position="208"/>
        <end position="210"/>
    </location>
    <ligand>
        <name>FMN</name>
        <dbReference type="ChEBI" id="CHEBI:58210"/>
    </ligand>
</feature>
<feature type="site" description="Interacts with tRNA; defines subfamily-specific binding signature" evidence="9">
    <location>
        <position position="298"/>
    </location>
</feature>
<dbReference type="CDD" id="cd02801">
    <property type="entry name" value="DUS_like_FMN"/>
    <property type="match status" value="1"/>
</dbReference>
<feature type="binding site" evidence="9 12">
    <location>
        <position position="136"/>
    </location>
    <ligand>
        <name>FMN</name>
        <dbReference type="ChEBI" id="CHEBI:58210"/>
    </ligand>
</feature>
<feature type="binding site" evidence="9 12">
    <location>
        <position position="168"/>
    </location>
    <ligand>
        <name>FMN</name>
        <dbReference type="ChEBI" id="CHEBI:58210"/>
    </ligand>
</feature>
<dbReference type="PANTHER" id="PTHR42907:SF1">
    <property type="entry name" value="FMN-LINKED OXIDOREDUCTASES SUPERFAMILY PROTEIN"/>
    <property type="match status" value="1"/>
</dbReference>
<dbReference type="InterPro" id="IPR035587">
    <property type="entry name" value="DUS-like_FMN-bd"/>
</dbReference>
<comment type="function">
    <text evidence="9">Catalyzes the synthesis of 5,6-dihydrouridine (D), a modified base found in the D-loop of most tRNAs, via the reduction of the C5-C6 double bond in target uridines. Specifically modifies U20 and U20a in tRNAs.</text>
</comment>
<dbReference type="NCBIfam" id="NF008774">
    <property type="entry name" value="PRK11815.1"/>
    <property type="match status" value="1"/>
</dbReference>
<dbReference type="Pfam" id="PF01207">
    <property type="entry name" value="Dus"/>
    <property type="match status" value="1"/>
</dbReference>
<dbReference type="PANTHER" id="PTHR42907">
    <property type="entry name" value="FMN-LINKED OXIDOREDUCTASES SUPERFAMILY PROTEIN"/>
    <property type="match status" value="1"/>
</dbReference>
<dbReference type="PATRIC" id="fig|1549748.8.peg.2318"/>
<dbReference type="NCBIfam" id="TIGR00742">
    <property type="entry name" value="yjbN"/>
    <property type="match status" value="1"/>
</dbReference>
<keyword evidence="8 9" id="KW-0560">Oxidoreductase</keyword>
<proteinExistence type="inferred from homology"/>
<sequence>MDKKTLNRKICVAPMLDWTDRHERSFLRMISQHTVLYTEMVTTGALLHGKDPERFLMFDKKEHPIALQLGGSDPEAIRVCAAKAADFGYDEVNLNVGCPSDRVQKGRFGACLMAEPDLVAECVSAMAQSGLPATVKTRIGIDDQDSYEFLHDLVTKVKNAGCETLIVHARKAWLEGLSPKQNREIPPLKYDVVYRVKQDFPDLEIILNGGVQTLDQVSEHLTKVDGVMIGREAYQNPYVLAEVDQRFYGEATVKKRSEIVDELCNYAAAKVAEGVPVKSITRHVLGLFNGLPGARAWRRSLSQNAFKPGSDAGVIRRAYDEFLIAGQSRDVA</sequence>
<dbReference type="AlphaFoldDB" id="A0A0M2RC70"/>
<reference evidence="14 15" key="1">
    <citation type="submission" date="2015-03" db="EMBL/GenBank/DDBJ databases">
        <title>Genome sequence of Kiloniella sp. P1-1, isolated from the gut microflora of Pacific white shrimp, Penaeus vannamei.</title>
        <authorList>
            <person name="Shao Z."/>
            <person name="Wang L."/>
            <person name="Li X."/>
        </authorList>
    </citation>
    <scope>NUCLEOTIDE SEQUENCE [LARGE SCALE GENOMIC DNA]</scope>
    <source>
        <strain evidence="14 15">P1-1</strain>
    </source>
</reference>
<dbReference type="STRING" id="1549748.WH95_04205"/>
<evidence type="ECO:0000256" key="10">
    <source>
        <dbReference type="PIRNR" id="PIRNR006621"/>
    </source>
</evidence>
<comment type="catalytic activity">
    <reaction evidence="9">
        <text>5,6-dihydrouridine(20a) in tRNA + NAD(+) = uridine(20a) in tRNA + NADH + H(+)</text>
        <dbReference type="Rhea" id="RHEA:53348"/>
        <dbReference type="Rhea" id="RHEA-COMP:13535"/>
        <dbReference type="Rhea" id="RHEA-COMP:13536"/>
        <dbReference type="ChEBI" id="CHEBI:15378"/>
        <dbReference type="ChEBI" id="CHEBI:57540"/>
        <dbReference type="ChEBI" id="CHEBI:57945"/>
        <dbReference type="ChEBI" id="CHEBI:65315"/>
        <dbReference type="ChEBI" id="CHEBI:74443"/>
    </reaction>
</comment>
<name>A0A0M2RC70_9PROT</name>
<dbReference type="HAMAP" id="MF_02041">
    <property type="entry name" value="DusA_subfam"/>
    <property type="match status" value="1"/>
</dbReference>
<feature type="site" description="Interacts with tRNA" evidence="9">
    <location>
        <position position="95"/>
    </location>
</feature>
<keyword evidence="6 9" id="KW-0521">NADP</keyword>
<evidence type="ECO:0000256" key="11">
    <source>
        <dbReference type="PIRSR" id="PIRSR006621-1"/>
    </source>
</evidence>
<comment type="cofactor">
    <cofactor evidence="1 9 10 12">
        <name>FMN</name>
        <dbReference type="ChEBI" id="CHEBI:58210"/>
    </cofactor>
</comment>
<keyword evidence="2 9" id="KW-0820">tRNA-binding</keyword>
<comment type="similarity">
    <text evidence="9">Belongs to the Dus family. DusA subfamily.</text>
</comment>
<dbReference type="EMBL" id="LANI01000003">
    <property type="protein sequence ID" value="KKJ78034.1"/>
    <property type="molecule type" value="Genomic_DNA"/>
</dbReference>
<protein>
    <recommendedName>
        <fullName evidence="9">tRNA-dihydrouridine(20/20a) synthase</fullName>
        <ecNumber evidence="9">1.3.1.91</ecNumber>
    </recommendedName>
    <alternativeName>
        <fullName evidence="9">U20-specific dihydrouridine synthase</fullName>
        <shortName evidence="9">U20-specific Dus</shortName>
    </alternativeName>
    <alternativeName>
        <fullName evidence="9">tRNA-dihydrouridine synthase A</fullName>
    </alternativeName>
</protein>
<dbReference type="PROSITE" id="PS01136">
    <property type="entry name" value="UPF0034"/>
    <property type="match status" value="1"/>
</dbReference>
<keyword evidence="4 9" id="KW-0288">FMN</keyword>
<dbReference type="GO" id="GO:0050660">
    <property type="term" value="F:flavin adenine dinucleotide binding"/>
    <property type="evidence" value="ECO:0007669"/>
    <property type="project" value="InterPro"/>
</dbReference>
<evidence type="ECO:0000256" key="12">
    <source>
        <dbReference type="PIRSR" id="PIRSR006621-2"/>
    </source>
</evidence>
<comment type="catalytic activity">
    <reaction evidence="9">
        <text>5,6-dihydrouridine(20a) in tRNA + NADP(+) = uridine(20a) in tRNA + NADPH + H(+)</text>
        <dbReference type="Rhea" id="RHEA:53344"/>
        <dbReference type="Rhea" id="RHEA-COMP:13535"/>
        <dbReference type="Rhea" id="RHEA-COMP:13536"/>
        <dbReference type="ChEBI" id="CHEBI:15378"/>
        <dbReference type="ChEBI" id="CHEBI:57783"/>
        <dbReference type="ChEBI" id="CHEBI:58349"/>
        <dbReference type="ChEBI" id="CHEBI:65315"/>
        <dbReference type="ChEBI" id="CHEBI:74443"/>
    </reaction>
</comment>
<dbReference type="GO" id="GO:0010181">
    <property type="term" value="F:FMN binding"/>
    <property type="evidence" value="ECO:0007669"/>
    <property type="project" value="UniProtKB-UniRule"/>
</dbReference>
<feature type="domain" description="DUS-like FMN-binding" evidence="13">
    <location>
        <begin position="12"/>
        <end position="307"/>
    </location>
</feature>
<evidence type="ECO:0000256" key="6">
    <source>
        <dbReference type="ARBA" id="ARBA00022857"/>
    </source>
</evidence>
<evidence type="ECO:0000256" key="7">
    <source>
        <dbReference type="ARBA" id="ARBA00022884"/>
    </source>
</evidence>
<evidence type="ECO:0000256" key="9">
    <source>
        <dbReference type="HAMAP-Rule" id="MF_02041"/>
    </source>
</evidence>